<evidence type="ECO:0000313" key="6">
    <source>
        <dbReference type="EMBL" id="ANU64595.1"/>
    </source>
</evidence>
<evidence type="ECO:0000256" key="3">
    <source>
        <dbReference type="ARBA" id="ARBA00023085"/>
    </source>
</evidence>
<dbReference type="OrthoDB" id="9804209at2"/>
<evidence type="ECO:0000256" key="2">
    <source>
        <dbReference type="ARBA" id="ARBA00022801"/>
    </source>
</evidence>
<organism evidence="6 7">
    <name type="scientific">Muribaculum intestinale</name>
    <dbReference type="NCBI Taxonomy" id="1796646"/>
    <lineage>
        <taxon>Bacteria</taxon>
        <taxon>Pseudomonadati</taxon>
        <taxon>Bacteroidota</taxon>
        <taxon>Bacteroidia</taxon>
        <taxon>Bacteroidales</taxon>
        <taxon>Muribaculaceae</taxon>
        <taxon>Muribaculum</taxon>
    </lineage>
</organism>
<gene>
    <name evidence="6" type="ORF">A4V02_13285</name>
</gene>
<dbReference type="PANTHER" id="PTHR31321">
    <property type="entry name" value="ACYL-COA THIOESTER HYDROLASE YBHC-RELATED"/>
    <property type="match status" value="1"/>
</dbReference>
<dbReference type="InterPro" id="IPR000070">
    <property type="entry name" value="Pectinesterase_cat"/>
</dbReference>
<dbReference type="Gene3D" id="2.60.120.260">
    <property type="entry name" value="Galactose-binding domain-like"/>
    <property type="match status" value="2"/>
</dbReference>
<evidence type="ECO:0000256" key="1">
    <source>
        <dbReference type="ARBA" id="ARBA00008891"/>
    </source>
</evidence>
<dbReference type="GO" id="GO:0030599">
    <property type="term" value="F:pectinesterase activity"/>
    <property type="evidence" value="ECO:0007669"/>
    <property type="project" value="InterPro"/>
</dbReference>
<protein>
    <recommendedName>
        <fullName evidence="5">Pectinesterase catalytic domain-containing protein</fullName>
    </recommendedName>
</protein>
<feature type="chain" id="PRO_5008529478" description="Pectinesterase catalytic domain-containing protein" evidence="4">
    <location>
        <begin position="23"/>
        <end position="1159"/>
    </location>
</feature>
<dbReference type="KEGG" id="pary:A4V02_13285"/>
<keyword evidence="3" id="KW-0063">Aspartyl esterase</keyword>
<dbReference type="Proteomes" id="UP000186351">
    <property type="component" value="Chromosome"/>
</dbReference>
<evidence type="ECO:0000259" key="5">
    <source>
        <dbReference type="Pfam" id="PF01095"/>
    </source>
</evidence>
<evidence type="ECO:0000256" key="4">
    <source>
        <dbReference type="SAM" id="SignalP"/>
    </source>
</evidence>
<dbReference type="RefSeq" id="WP_068961872.1">
    <property type="nucleotide sequence ID" value="NZ_CAJTCT010000010.1"/>
</dbReference>
<feature type="signal peptide" evidence="4">
    <location>
        <begin position="1"/>
        <end position="22"/>
    </location>
</feature>
<dbReference type="GO" id="GO:0042545">
    <property type="term" value="P:cell wall modification"/>
    <property type="evidence" value="ECO:0007669"/>
    <property type="project" value="InterPro"/>
</dbReference>
<evidence type="ECO:0000313" key="7">
    <source>
        <dbReference type="Proteomes" id="UP000186351"/>
    </source>
</evidence>
<dbReference type="SUPFAM" id="SSF51126">
    <property type="entry name" value="Pectin lyase-like"/>
    <property type="match status" value="1"/>
</dbReference>
<feature type="domain" description="Pectinesterase catalytic" evidence="5">
    <location>
        <begin position="748"/>
        <end position="1022"/>
    </location>
</feature>
<dbReference type="GO" id="GO:0009279">
    <property type="term" value="C:cell outer membrane"/>
    <property type="evidence" value="ECO:0007669"/>
    <property type="project" value="TreeGrafter"/>
</dbReference>
<dbReference type="InterPro" id="IPR012334">
    <property type="entry name" value="Pectin_lyas_fold"/>
</dbReference>
<dbReference type="Gene3D" id="2.160.20.10">
    <property type="entry name" value="Single-stranded right-handed beta-helix, Pectin lyase-like"/>
    <property type="match status" value="1"/>
</dbReference>
<accession>A0A1B1SCV7</accession>
<dbReference type="InterPro" id="IPR011050">
    <property type="entry name" value="Pectin_lyase_fold/virulence"/>
</dbReference>
<dbReference type="EMBL" id="CP015402">
    <property type="protein sequence ID" value="ANU64595.1"/>
    <property type="molecule type" value="Genomic_DNA"/>
</dbReference>
<sequence>MLKKFNSALTLSAIMAIGGLSAAAASGDPVSIPTPAGTFIDWNNCDFNGTSGKVENNGDNIGSTGENTNVTFNLVSEEESSYQFTIATGHKGTAYMDISISTADCDTLFKAVHKMENTGSWTPSTTSKFYTPALPAGSYILTLKARDLEGSNYAGNWGKLALYNDFADNSEHIPGTVTIAKSDLIGGARNEGQNIGYIKDGCGTSNEITVDQAGVYAMTLPLSRYGDGVLNVTVTDQNNGVEAETNWPIPAESSNYTEHVINLEGELTTGRKVLKLVFNAGHGGFIANYKDMVLEKIADNCATFRGVAIDGQDVTAGEGYNWNCNLPLDFNATTTIKTNANANAIITATAVDGEGNAVAVTDNGDGTYTLPTPEGSTQTIVTFNVSAKEGVVVFHDTYTLRLYRIGDIIINALTIDEVDAPAELLAALNASGTDVTATLSDWIFTAEPTIVATFTDNSKVTATGSVNGAEGTFTFKGEAGSKSKNYTINVSGFHFYTAADNDEMVKLVYDSSLNQADGSWSNGSYSLNPANDGWGGTQFKFKNNTEITLSVPANVVIKQIKFTNLKDNYTPGTIGYVTSEGATVYLPTATYFRNGDGAEKNIFVNFEGHKAGTPVKFLFTPGSQPVAWFEILVNKEALSTPPAVNSSSATPTANVNHAVATFNFDREMKSVTAFVGKQDVEGEVAGATVRFKVWDLPYNTTSELVIPAGKAEDTFGNVNDKDIVLSMTVGAPATVEAIEPVVVTNVDEWKAAFAAVAASNNTADAPRAVIFVKNGDYDFGSEEQTLRAYNVSIVGESREGVILHGNRTGISNPIISTRNATGTYFQDLTIRNDLDFGADKRQGVGAAFYGGNKDILSNVALQSIQDTYVTGSQSYLDRCFIHGSVDYICGGGDHFFDHCDIIHEIAGGYITAPSTSANNKYGYVFESNTISGYGPYVLGRPWQNEPRAYFLNTVMIAEASAEGWGSMGTLPTHFYEYNSMDKDGNPIDLSTRKNSPTSTNTYTPVLTEEEAARLTVRNVLCGNDSWDPASATLQCEAPESIAIAEGVLTWSTVDNASGYAVFRNGEYLAHTTTNRYELNANDGASYTVRAANAHGGLGAASEPATGGTSGIDAVTGETGAVSTVYYNLQGVQVNANTKGAVIRVEILPDGTRHSEKIIK</sequence>
<keyword evidence="2" id="KW-0378">Hydrolase</keyword>
<keyword evidence="4" id="KW-0732">Signal</keyword>
<dbReference type="AlphaFoldDB" id="A0A1B1SCV7"/>
<proteinExistence type="inferred from homology"/>
<keyword evidence="7" id="KW-1185">Reference proteome</keyword>
<dbReference type="STRING" id="1796646.A4V02_13285"/>
<name>A0A1B1SCV7_9BACT</name>
<reference evidence="7" key="1">
    <citation type="submission" date="2016-04" db="EMBL/GenBank/DDBJ databases">
        <title>Complete Genome Sequences of Twelve Strains of a Stable Defined Moderately Diverse Mouse Microbiota 2 (sDMDMm2).</title>
        <authorList>
            <person name="Uchimura Y."/>
            <person name="Wyss M."/>
            <person name="Brugiroux S."/>
            <person name="Limenitakis J.P."/>
            <person name="Stecher B."/>
            <person name="McCoy K.D."/>
            <person name="Macpherson A.J."/>
        </authorList>
    </citation>
    <scope>NUCLEOTIDE SEQUENCE [LARGE SCALE GENOMIC DNA]</scope>
    <source>
        <strain evidence="7">YL27</strain>
    </source>
</reference>
<dbReference type="GeneID" id="65537848"/>
<dbReference type="Pfam" id="PF01095">
    <property type="entry name" value="Pectinesterase"/>
    <property type="match status" value="1"/>
</dbReference>
<dbReference type="PANTHER" id="PTHR31321:SF57">
    <property type="entry name" value="PECTINESTERASE 53-RELATED"/>
    <property type="match status" value="1"/>
</dbReference>
<accession>A0A1Z2XFU0</accession>
<comment type="similarity">
    <text evidence="1">Belongs to the pectinesterase family.</text>
</comment>